<gene>
    <name evidence="2" type="ORF">BIFLH23_00056</name>
    <name evidence="1" type="ORF">RY67_1107</name>
</gene>
<dbReference type="AlphaFoldDB" id="A0A0M4LGW1"/>
<reference evidence="1 3" key="1">
    <citation type="submission" date="2014-12" db="EMBL/GenBank/DDBJ databases">
        <title>Complete genome sequence of Bifidobacterium longum subsp. infantis BT1.</title>
        <authorList>
            <person name="Kim J.F."/>
            <person name="Kwak M.-J."/>
        </authorList>
    </citation>
    <scope>NUCLEOTIDE SEQUENCE [LARGE SCALE GENOMIC DNA]</scope>
    <source>
        <strain evidence="1 3">BT1</strain>
    </source>
</reference>
<evidence type="ECO:0000313" key="3">
    <source>
        <dbReference type="Proteomes" id="UP000067206"/>
    </source>
</evidence>
<sequence>MSYTIRQVATQFHMQPSTPVKTGRIGASTKTAPIPLNVEAIEC</sequence>
<proteinExistence type="predicted"/>
<evidence type="ECO:0000313" key="1">
    <source>
        <dbReference type="EMBL" id="ALE09146.1"/>
    </source>
</evidence>
<dbReference type="Proteomes" id="UP000067206">
    <property type="component" value="Chromosome"/>
</dbReference>
<dbReference type="EMBL" id="CABWKH010000001">
    <property type="protein sequence ID" value="VWQ32307.1"/>
    <property type="molecule type" value="Genomic_DNA"/>
</dbReference>
<dbReference type="PATRIC" id="fig|1682.24.peg.1069"/>
<evidence type="ECO:0000313" key="4">
    <source>
        <dbReference type="Proteomes" id="UP000494246"/>
    </source>
</evidence>
<accession>A0A0M4LGW1</accession>
<evidence type="ECO:0000313" key="2">
    <source>
        <dbReference type="EMBL" id="VWQ32307.1"/>
    </source>
</evidence>
<name>A0A0M4LGW1_BIFLI</name>
<dbReference type="EMBL" id="CP010411">
    <property type="protein sequence ID" value="ALE09146.1"/>
    <property type="molecule type" value="Genomic_DNA"/>
</dbReference>
<reference evidence="2 4" key="2">
    <citation type="submission" date="2019-10" db="EMBL/GenBank/DDBJ databases">
        <authorList>
            <consortium name="Melissa Lawson"/>
            <person name="O'neill I."/>
        </authorList>
    </citation>
    <scope>NUCLEOTIDE SEQUENCE [LARGE SCALE GENOMIC DNA]</scope>
    <source>
        <strain evidence="2">LH_23</strain>
    </source>
</reference>
<dbReference type="Proteomes" id="UP000494246">
    <property type="component" value="Unassembled WGS sequence"/>
</dbReference>
<protein>
    <submittedName>
        <fullName evidence="1">Uncharacterized protein</fullName>
    </submittedName>
</protein>
<organism evidence="1 3">
    <name type="scientific">Bifidobacterium longum subsp. infantis</name>
    <dbReference type="NCBI Taxonomy" id="1682"/>
    <lineage>
        <taxon>Bacteria</taxon>
        <taxon>Bacillati</taxon>
        <taxon>Actinomycetota</taxon>
        <taxon>Actinomycetes</taxon>
        <taxon>Bifidobacteriales</taxon>
        <taxon>Bifidobacteriaceae</taxon>
        <taxon>Bifidobacterium</taxon>
    </lineage>
</organism>